<evidence type="ECO:0000313" key="2">
    <source>
        <dbReference type="EMBL" id="KAK9496644.1"/>
    </source>
</evidence>
<name>A0AAW1CKA8_9HEMI</name>
<feature type="region of interest" description="Disordered" evidence="1">
    <location>
        <begin position="325"/>
        <end position="346"/>
    </location>
</feature>
<dbReference type="EMBL" id="JAPXFL010000063">
    <property type="protein sequence ID" value="KAK9496644.1"/>
    <property type="molecule type" value="Genomic_DNA"/>
</dbReference>
<dbReference type="AlphaFoldDB" id="A0AAW1CKA8"/>
<sequence>MNISKTLGKFFGRSKRNKDRPIDEESGFHEMVNIGDTYRGQIYKDKEVDENKTDDISPVGFAGDFLQVKKTDEVKKKSLETLHEQTKPHVEDKKFISPKRIFEDFKFEHDSNDLPSAYEVRRRLLEADRVHKLWKLRRRFKMAGKELTDDIWSKEIDLSGPHKWDSIINKPPLERYILMIEYIRKLAAKEAKESGHFGIITSETTDKQFSRLHKKLRLDFTLNTNGIPSNICLGEDSSEEEQYFDFKWKNMSTFKWIDSSQVSVGDNLISLKQTDDYLTPTPSLNILRELNRNESTQISYSDSNSSICSESNLKEYESNFSTESIKSHSSISDRNESNIDSDQDSNPRVIFNVSNVGSCFSASKKI</sequence>
<comment type="caution">
    <text evidence="2">The sequence shown here is derived from an EMBL/GenBank/DDBJ whole genome shotgun (WGS) entry which is preliminary data.</text>
</comment>
<accession>A0AAW1CKA8</accession>
<evidence type="ECO:0000256" key="1">
    <source>
        <dbReference type="SAM" id="MobiDB-lite"/>
    </source>
</evidence>
<evidence type="ECO:0000313" key="3">
    <source>
        <dbReference type="Proteomes" id="UP001461498"/>
    </source>
</evidence>
<proteinExistence type="predicted"/>
<reference evidence="2 3" key="1">
    <citation type="submission" date="2022-12" db="EMBL/GenBank/DDBJ databases">
        <title>Chromosome-level genome assembly of true bugs.</title>
        <authorList>
            <person name="Ma L."/>
            <person name="Li H."/>
        </authorList>
    </citation>
    <scope>NUCLEOTIDE SEQUENCE [LARGE SCALE GENOMIC DNA]</scope>
    <source>
        <strain evidence="2">Lab_2022b</strain>
    </source>
</reference>
<organism evidence="2 3">
    <name type="scientific">Rhynocoris fuscipes</name>
    <dbReference type="NCBI Taxonomy" id="488301"/>
    <lineage>
        <taxon>Eukaryota</taxon>
        <taxon>Metazoa</taxon>
        <taxon>Ecdysozoa</taxon>
        <taxon>Arthropoda</taxon>
        <taxon>Hexapoda</taxon>
        <taxon>Insecta</taxon>
        <taxon>Pterygota</taxon>
        <taxon>Neoptera</taxon>
        <taxon>Paraneoptera</taxon>
        <taxon>Hemiptera</taxon>
        <taxon>Heteroptera</taxon>
        <taxon>Panheteroptera</taxon>
        <taxon>Cimicomorpha</taxon>
        <taxon>Reduviidae</taxon>
        <taxon>Harpactorinae</taxon>
        <taxon>Harpactorini</taxon>
        <taxon>Rhynocoris</taxon>
    </lineage>
</organism>
<keyword evidence="3" id="KW-1185">Reference proteome</keyword>
<protein>
    <submittedName>
        <fullName evidence="2">Uncharacterized protein</fullName>
    </submittedName>
</protein>
<gene>
    <name evidence="2" type="ORF">O3M35_013083</name>
</gene>
<dbReference type="Proteomes" id="UP001461498">
    <property type="component" value="Unassembled WGS sequence"/>
</dbReference>